<gene>
    <name evidence="8" type="ORF">KJI95_18910</name>
</gene>
<keyword evidence="9" id="KW-1185">Reference proteome</keyword>
<dbReference type="PANTHER" id="PTHR40043">
    <property type="entry name" value="UPF0719 INNER MEMBRANE PROTEIN YJFL"/>
    <property type="match status" value="1"/>
</dbReference>
<evidence type="ECO:0000256" key="2">
    <source>
        <dbReference type="ARBA" id="ARBA00005779"/>
    </source>
</evidence>
<comment type="caution">
    <text evidence="8">The sequence shown here is derived from an EMBL/GenBank/DDBJ whole genome shotgun (WGS) entry which is preliminary data.</text>
</comment>
<dbReference type="Proteomes" id="UP001195903">
    <property type="component" value="Unassembled WGS sequence"/>
</dbReference>
<dbReference type="PANTHER" id="PTHR40043:SF1">
    <property type="entry name" value="UPF0719 INNER MEMBRANE PROTEIN YJFL"/>
    <property type="match status" value="1"/>
</dbReference>
<reference evidence="8 9" key="1">
    <citation type="submission" date="2021-05" db="EMBL/GenBank/DDBJ databases">
        <title>Shewanella sp. JM162201.</title>
        <authorList>
            <person name="Xu S."/>
            <person name="Li A."/>
        </authorList>
    </citation>
    <scope>NUCLEOTIDE SEQUENCE [LARGE SCALE GENOMIC DNA]</scope>
    <source>
        <strain evidence="8 9">JM162201</strain>
    </source>
</reference>
<comment type="subcellular location">
    <subcellularLocation>
        <location evidence="1">Cell membrane</location>
        <topology evidence="1">Multi-pass membrane protein</topology>
    </subcellularLocation>
</comment>
<accession>A0ABS5V9D3</accession>
<feature type="transmembrane region" description="Helical" evidence="7">
    <location>
        <begin position="12"/>
        <end position="30"/>
    </location>
</feature>
<evidence type="ECO:0000256" key="6">
    <source>
        <dbReference type="ARBA" id="ARBA00023136"/>
    </source>
</evidence>
<evidence type="ECO:0000256" key="1">
    <source>
        <dbReference type="ARBA" id="ARBA00004651"/>
    </source>
</evidence>
<name>A0ABS5V9D3_9GAMM</name>
<dbReference type="InterPro" id="IPR007140">
    <property type="entry name" value="DUF350"/>
</dbReference>
<evidence type="ECO:0000313" key="9">
    <source>
        <dbReference type="Proteomes" id="UP001195903"/>
    </source>
</evidence>
<evidence type="ECO:0000313" key="8">
    <source>
        <dbReference type="EMBL" id="MBT1446570.1"/>
    </source>
</evidence>
<dbReference type="Pfam" id="PF03994">
    <property type="entry name" value="DUF350"/>
    <property type="match status" value="1"/>
</dbReference>
<keyword evidence="3" id="KW-1003">Cell membrane</keyword>
<sequence length="137" mass="14265">MLDTLYASAQGLPAFAAYFGLAAAALLLFARIYSWLTPHHELALIREGNSAAAIAFGGALIGFALPLSSAIKNSLSLPDCALWALVALLVQLLTFVCVRLTLRQLPARISNGDVAAGVFMASVAIAVGLLNAASMTY</sequence>
<keyword evidence="5 7" id="KW-1133">Transmembrane helix</keyword>
<protein>
    <submittedName>
        <fullName evidence="8">DUF350 domain-containing protein</fullName>
    </submittedName>
</protein>
<evidence type="ECO:0000256" key="5">
    <source>
        <dbReference type="ARBA" id="ARBA00022989"/>
    </source>
</evidence>
<evidence type="ECO:0000256" key="3">
    <source>
        <dbReference type="ARBA" id="ARBA00022475"/>
    </source>
</evidence>
<keyword evidence="6 7" id="KW-0472">Membrane</keyword>
<dbReference type="EMBL" id="JAHEPS010000015">
    <property type="protein sequence ID" value="MBT1446570.1"/>
    <property type="molecule type" value="Genomic_DNA"/>
</dbReference>
<evidence type="ECO:0000256" key="7">
    <source>
        <dbReference type="SAM" id="Phobius"/>
    </source>
</evidence>
<evidence type="ECO:0000256" key="4">
    <source>
        <dbReference type="ARBA" id="ARBA00022692"/>
    </source>
</evidence>
<keyword evidence="4 7" id="KW-0812">Transmembrane</keyword>
<proteinExistence type="inferred from homology"/>
<feature type="transmembrane region" description="Helical" evidence="7">
    <location>
        <begin position="51"/>
        <end position="69"/>
    </location>
</feature>
<dbReference type="RefSeq" id="WP_214508767.1">
    <property type="nucleotide sequence ID" value="NZ_JAHEPS010000015.1"/>
</dbReference>
<feature type="transmembrane region" description="Helical" evidence="7">
    <location>
        <begin position="81"/>
        <end position="102"/>
    </location>
</feature>
<comment type="similarity">
    <text evidence="2">Belongs to the UPF0719 family.</text>
</comment>
<feature type="transmembrane region" description="Helical" evidence="7">
    <location>
        <begin position="114"/>
        <end position="133"/>
    </location>
</feature>
<organism evidence="8 9">
    <name type="scientific">Shewanella jiangmenensis</name>
    <dbReference type="NCBI Taxonomy" id="2837387"/>
    <lineage>
        <taxon>Bacteria</taxon>
        <taxon>Pseudomonadati</taxon>
        <taxon>Pseudomonadota</taxon>
        <taxon>Gammaproteobacteria</taxon>
        <taxon>Alteromonadales</taxon>
        <taxon>Shewanellaceae</taxon>
        <taxon>Shewanella</taxon>
    </lineage>
</organism>